<proteinExistence type="predicted"/>
<name>A0ABU0JLU9_9HYPH</name>
<organism evidence="4 5">
    <name type="scientific">Labrys wisconsinensis</name>
    <dbReference type="NCBI Taxonomy" id="425677"/>
    <lineage>
        <taxon>Bacteria</taxon>
        <taxon>Pseudomonadati</taxon>
        <taxon>Pseudomonadota</taxon>
        <taxon>Alphaproteobacteria</taxon>
        <taxon>Hyphomicrobiales</taxon>
        <taxon>Xanthobacteraceae</taxon>
        <taxon>Labrys</taxon>
    </lineage>
</organism>
<feature type="transmembrane region" description="Helical" evidence="3">
    <location>
        <begin position="64"/>
        <end position="85"/>
    </location>
</feature>
<evidence type="ECO:0000256" key="2">
    <source>
        <dbReference type="SAM" id="MobiDB-lite"/>
    </source>
</evidence>
<evidence type="ECO:0000313" key="4">
    <source>
        <dbReference type="EMBL" id="MDQ0475265.1"/>
    </source>
</evidence>
<dbReference type="RefSeq" id="WP_307286246.1">
    <property type="nucleotide sequence ID" value="NZ_JAUSVX010000032.1"/>
</dbReference>
<feature type="coiled-coil region" evidence="1">
    <location>
        <begin position="494"/>
        <end position="521"/>
    </location>
</feature>
<protein>
    <submittedName>
        <fullName evidence="4">Uncharacterized protein (TIGR02302 family)</fullName>
    </submittedName>
</protein>
<sequence>MADIAERKPPQPSDGARTRLGALVLRARLVLAWERLWPRLAPLLGVIGLFLAVSWFGLFLLLPFAARVALLALFGFGVLAALVPLARLRLPTTGEAFGRLDRETGLAHRPASALGDSLATAPADPVSRALWAAHQREAEAKTRGIRLKAPSPGLPARDRYGLRFAVILALVVSFFAAGPDRLALLRTAFEPSAVLPDAKAVRIDAWVTPPAYTRRPPIMLAVEPQTGVVSVPQNSVLSVRVAGDAGAEIAVTGQAVDAAPPATVPADAGTALVERRLTLQGDAGVTVHREGAEAAAFRFSIIPDLPPKIAFDGPIAESARGAMTLAYTVEDDYGATSIEARVALPDNPGAHPLYEPPRIALPLPAGRNHNGKASATRDVSEHPFAGATVKMQLVARDDAGNEGHSDEQEVTLPGRTFVKPLARALVEQRRKLALDARQQPAVEDALDALMLAPEQFTKDASIYLGLRTARVRLGDARKDEALRDVAQYLWQIALRIEEGDLSDAERELKAAQQRLRDALERGAPPEEIARLTQELRQAMNKFMQDYAQQLEQRRRNGDTSSPRRQADRTITPDELNAMIDRLENMARNGDKDQAQQLLSELSQLLENLQSPDQSETADDPAGQEMQRSLDEMGQMIQRQQRLRDQTFRNRQGQQGRDDQQDGAPQQGQEGDQQAQQDQGDDKDGTQGLRQRQQALREQLEALQKRLDQMGIPGNDDLGQAQQAMRDAEGKLGEGDGEGAVGSQGKAIEALRKGAQGLAKQMEQAQNGQGQGQGQGQPGRGQRSGRANGDRDPLGRLLRNDPSDSSGKVPGRGETDVERAARVLEELRRRFADPNRPQMELDYIDRLLRRD</sequence>
<gene>
    <name evidence="4" type="ORF">QO011_008307</name>
</gene>
<feature type="transmembrane region" description="Helical" evidence="3">
    <location>
        <begin position="160"/>
        <end position="178"/>
    </location>
</feature>
<dbReference type="NCBIfam" id="TIGR02302">
    <property type="entry name" value="aProt_lowcomp"/>
    <property type="match status" value="1"/>
</dbReference>
<keyword evidence="1" id="KW-0175">Coiled coil</keyword>
<feature type="compositionally biased region" description="Gly residues" evidence="2">
    <location>
        <begin position="768"/>
        <end position="778"/>
    </location>
</feature>
<feature type="region of interest" description="Disordered" evidence="2">
    <location>
        <begin position="551"/>
        <end position="574"/>
    </location>
</feature>
<evidence type="ECO:0000313" key="5">
    <source>
        <dbReference type="Proteomes" id="UP001242480"/>
    </source>
</evidence>
<feature type="transmembrane region" description="Helical" evidence="3">
    <location>
        <begin position="36"/>
        <end position="58"/>
    </location>
</feature>
<feature type="region of interest" description="Disordered" evidence="2">
    <location>
        <begin position="634"/>
        <end position="695"/>
    </location>
</feature>
<keyword evidence="3" id="KW-0472">Membrane</keyword>
<feature type="compositionally biased region" description="Basic and acidic residues" evidence="2">
    <location>
        <begin position="787"/>
        <end position="801"/>
    </location>
</feature>
<feature type="region of interest" description="Disordered" evidence="2">
    <location>
        <begin position="709"/>
        <end position="816"/>
    </location>
</feature>
<feature type="compositionally biased region" description="Low complexity" evidence="2">
    <location>
        <begin position="685"/>
        <end position="695"/>
    </location>
</feature>
<comment type="caution">
    <text evidence="4">The sequence shown here is derived from an EMBL/GenBank/DDBJ whole genome shotgun (WGS) entry which is preliminary data.</text>
</comment>
<keyword evidence="3" id="KW-1133">Transmembrane helix</keyword>
<accession>A0ABU0JLU9</accession>
<feature type="compositionally biased region" description="Low complexity" evidence="2">
    <location>
        <begin position="661"/>
        <end position="677"/>
    </location>
</feature>
<reference evidence="4 5" key="1">
    <citation type="submission" date="2023-07" db="EMBL/GenBank/DDBJ databases">
        <title>Genomic Encyclopedia of Type Strains, Phase IV (KMG-IV): sequencing the most valuable type-strain genomes for metagenomic binning, comparative biology and taxonomic classification.</title>
        <authorList>
            <person name="Goeker M."/>
        </authorList>
    </citation>
    <scope>NUCLEOTIDE SEQUENCE [LARGE SCALE GENOMIC DNA]</scope>
    <source>
        <strain evidence="4 5">DSM 19619</strain>
    </source>
</reference>
<evidence type="ECO:0000256" key="3">
    <source>
        <dbReference type="SAM" id="Phobius"/>
    </source>
</evidence>
<keyword evidence="5" id="KW-1185">Reference proteome</keyword>
<dbReference type="Proteomes" id="UP001242480">
    <property type="component" value="Unassembled WGS sequence"/>
</dbReference>
<dbReference type="EMBL" id="JAUSVX010000032">
    <property type="protein sequence ID" value="MDQ0475265.1"/>
    <property type="molecule type" value="Genomic_DNA"/>
</dbReference>
<dbReference type="InterPro" id="IPR012683">
    <property type="entry name" value="CHP02302_TM"/>
</dbReference>
<evidence type="ECO:0000256" key="1">
    <source>
        <dbReference type="SAM" id="Coils"/>
    </source>
</evidence>
<dbReference type="Pfam" id="PF13779">
    <property type="entry name" value="DUF4175"/>
    <property type="match status" value="1"/>
</dbReference>
<keyword evidence="3" id="KW-0812">Transmembrane</keyword>